<dbReference type="EMBL" id="KK121465">
    <property type="protein sequence ID" value="KFM80511.1"/>
    <property type="molecule type" value="Genomic_DNA"/>
</dbReference>
<accession>A0A087UT22</accession>
<dbReference type="GO" id="GO:0050660">
    <property type="term" value="F:flavin adenine dinucleotide binding"/>
    <property type="evidence" value="ECO:0007669"/>
    <property type="project" value="InterPro"/>
</dbReference>
<reference evidence="7 8" key="1">
    <citation type="submission" date="2013-11" db="EMBL/GenBank/DDBJ databases">
        <title>Genome sequencing of Stegodyphus mimosarum.</title>
        <authorList>
            <person name="Bechsgaard J."/>
        </authorList>
    </citation>
    <scope>NUCLEOTIDE SEQUENCE [LARGE SCALE GENOMIC DNA]</scope>
</reference>
<dbReference type="SUPFAM" id="SSF51905">
    <property type="entry name" value="FAD/NAD(P)-binding domain"/>
    <property type="match status" value="1"/>
</dbReference>
<dbReference type="STRING" id="407821.A0A087UT22"/>
<gene>
    <name evidence="7" type="ORF">X975_05810</name>
</gene>
<keyword evidence="3" id="KW-0285">Flavoprotein</keyword>
<evidence type="ECO:0000256" key="2">
    <source>
        <dbReference type="ARBA" id="ARBA00010989"/>
    </source>
</evidence>
<dbReference type="Gene3D" id="3.50.50.60">
    <property type="entry name" value="FAD/NAD(P)-binding domain"/>
    <property type="match status" value="1"/>
</dbReference>
<dbReference type="AlphaFoldDB" id="A0A087UT22"/>
<comment type="similarity">
    <text evidence="2">Belongs to the MSOX/MTOX family.</text>
</comment>
<evidence type="ECO:0000313" key="8">
    <source>
        <dbReference type="Proteomes" id="UP000054359"/>
    </source>
</evidence>
<keyword evidence="8" id="KW-1185">Reference proteome</keyword>
<evidence type="ECO:0000256" key="4">
    <source>
        <dbReference type="ARBA" id="ARBA00022827"/>
    </source>
</evidence>
<dbReference type="InterPro" id="IPR006076">
    <property type="entry name" value="FAD-dep_OxRdtase"/>
</dbReference>
<dbReference type="OMA" id="PMIGYTS"/>
<dbReference type="InterPro" id="IPR045170">
    <property type="entry name" value="MTOX"/>
</dbReference>
<feature type="domain" description="FAD dependent oxidoreductase" evidence="6">
    <location>
        <begin position="7"/>
        <end position="383"/>
    </location>
</feature>
<dbReference type="Proteomes" id="UP000054359">
    <property type="component" value="Unassembled WGS sequence"/>
</dbReference>
<dbReference type="Gene3D" id="3.30.9.10">
    <property type="entry name" value="D-Amino Acid Oxidase, subunit A, domain 2"/>
    <property type="match status" value="1"/>
</dbReference>
<dbReference type="OrthoDB" id="424974at2759"/>
<evidence type="ECO:0000256" key="1">
    <source>
        <dbReference type="ARBA" id="ARBA00001974"/>
    </source>
</evidence>
<evidence type="ECO:0000256" key="3">
    <source>
        <dbReference type="ARBA" id="ARBA00022630"/>
    </source>
</evidence>
<proteinExistence type="inferred from homology"/>
<dbReference type="PANTHER" id="PTHR10961:SF10">
    <property type="entry name" value="FAD DEPENDENT OXIDOREDUCTASE DOMAIN-CONTAINING PROTEIN"/>
    <property type="match status" value="1"/>
</dbReference>
<sequence>MDEEIYDLCIIGAGMFGSAAARHASANVSLRVCLVGPNEPTEEERQHREIFSSHYDEGRITRILDDDPACQILSRHSIRRYRELEELSGIHFHYPVGFLYVGTRNSQIMNKMVQVAATCDVPTVDLHRDEIFQMRYPFLKLAENEYALLDDSGAGHISPRKMVAAQKKVAKLQGCHVIHEVVEEVEEMVDGTHMILTETGKQLKAKRVLFCTGAFTNFKKFAVLEELNITVKKETVAFLKIPAREAKRISSMPSIVCRRDLENTGLNLGAYILPPIRYPDGNYYLKIGHMDMVNCDIKTLPEVKQWYLSKGDERAIEIYSKLLIEMLPGLDFEDISSMTCVTCENPSGLPYIDQIRPTVTVAVVGNGKGAKFSDEVGRIAAHLSMTGKWDSELAKSQFKVIFAES</sequence>
<protein>
    <submittedName>
        <fullName evidence="7">Peroxisomal sarcosine oxidase</fullName>
    </submittedName>
</protein>
<dbReference type="PANTHER" id="PTHR10961">
    <property type="entry name" value="PEROXISOMAL SARCOSINE OXIDASE"/>
    <property type="match status" value="1"/>
</dbReference>
<name>A0A087UT22_STEMI</name>
<keyword evidence="4" id="KW-0274">FAD</keyword>
<dbReference type="Pfam" id="PF01266">
    <property type="entry name" value="DAO"/>
    <property type="match status" value="1"/>
</dbReference>
<keyword evidence="5" id="KW-0560">Oxidoreductase</keyword>
<dbReference type="GO" id="GO:0008115">
    <property type="term" value="F:sarcosine oxidase activity"/>
    <property type="evidence" value="ECO:0007669"/>
    <property type="project" value="TreeGrafter"/>
</dbReference>
<evidence type="ECO:0000313" key="7">
    <source>
        <dbReference type="EMBL" id="KFM80511.1"/>
    </source>
</evidence>
<evidence type="ECO:0000259" key="6">
    <source>
        <dbReference type="Pfam" id="PF01266"/>
    </source>
</evidence>
<feature type="non-terminal residue" evidence="7">
    <location>
        <position position="405"/>
    </location>
</feature>
<evidence type="ECO:0000256" key="5">
    <source>
        <dbReference type="ARBA" id="ARBA00023002"/>
    </source>
</evidence>
<comment type="cofactor">
    <cofactor evidence="1">
        <name>FAD</name>
        <dbReference type="ChEBI" id="CHEBI:57692"/>
    </cofactor>
</comment>
<dbReference type="InterPro" id="IPR036188">
    <property type="entry name" value="FAD/NAD-bd_sf"/>
</dbReference>
<organism evidence="7 8">
    <name type="scientific">Stegodyphus mimosarum</name>
    <name type="common">African social velvet spider</name>
    <dbReference type="NCBI Taxonomy" id="407821"/>
    <lineage>
        <taxon>Eukaryota</taxon>
        <taxon>Metazoa</taxon>
        <taxon>Ecdysozoa</taxon>
        <taxon>Arthropoda</taxon>
        <taxon>Chelicerata</taxon>
        <taxon>Arachnida</taxon>
        <taxon>Araneae</taxon>
        <taxon>Araneomorphae</taxon>
        <taxon>Entelegynae</taxon>
        <taxon>Eresoidea</taxon>
        <taxon>Eresidae</taxon>
        <taxon>Stegodyphus</taxon>
    </lineage>
</organism>